<dbReference type="InParanoid" id="A0A0P0WG21"/>
<feature type="region of interest" description="Disordered" evidence="1">
    <location>
        <begin position="1"/>
        <end position="30"/>
    </location>
</feature>
<accession>A0A0P0WG21</accession>
<keyword evidence="3" id="KW-1185">Reference proteome</keyword>
<evidence type="ECO:0000313" key="2">
    <source>
        <dbReference type="EMBL" id="BAS91482.1"/>
    </source>
</evidence>
<dbReference type="EMBL" id="AP014960">
    <property type="protein sequence ID" value="BAS91482.1"/>
    <property type="molecule type" value="Genomic_DNA"/>
</dbReference>
<dbReference type="PaxDb" id="39947-A0A0P0WG21"/>
<name>A0A0P0WG21_ORYSJ</name>
<proteinExistence type="predicted"/>
<reference evidence="2 3" key="2">
    <citation type="journal article" date="2013" name="Plant Cell Physiol.">
        <title>Rice Annotation Project Database (RAP-DB): an integrative and interactive database for rice genomics.</title>
        <authorList>
            <person name="Sakai H."/>
            <person name="Lee S.S."/>
            <person name="Tanaka T."/>
            <person name="Numa H."/>
            <person name="Kim J."/>
            <person name="Kawahara Y."/>
            <person name="Wakimoto H."/>
            <person name="Yang C.C."/>
            <person name="Iwamoto M."/>
            <person name="Abe T."/>
            <person name="Yamada Y."/>
            <person name="Muto A."/>
            <person name="Inokuchi H."/>
            <person name="Ikemura T."/>
            <person name="Matsumoto T."/>
            <person name="Sasaki T."/>
            <person name="Itoh T."/>
        </authorList>
    </citation>
    <scope>NUCLEOTIDE SEQUENCE [LARGE SCALE GENOMIC DNA]</scope>
    <source>
        <strain evidence="3">cv. Nipponbare</strain>
    </source>
</reference>
<dbReference type="Proteomes" id="UP000059680">
    <property type="component" value="Chromosome 4"/>
</dbReference>
<reference evidence="2 3" key="3">
    <citation type="journal article" date="2013" name="Rice">
        <title>Improvement of the Oryza sativa Nipponbare reference genome using next generation sequence and optical map data.</title>
        <authorList>
            <person name="Kawahara Y."/>
            <person name="de la Bastide M."/>
            <person name="Hamilton J.P."/>
            <person name="Kanamori H."/>
            <person name="McCombie W.R."/>
            <person name="Ouyang S."/>
            <person name="Schwartz D.C."/>
            <person name="Tanaka T."/>
            <person name="Wu J."/>
            <person name="Zhou S."/>
            <person name="Childs K.L."/>
            <person name="Davidson R.M."/>
            <person name="Lin H."/>
            <person name="Quesada-Ocampo L."/>
            <person name="Vaillancourt B."/>
            <person name="Sakai H."/>
            <person name="Lee S.S."/>
            <person name="Kim J."/>
            <person name="Numa H."/>
            <person name="Itoh T."/>
            <person name="Buell C.R."/>
            <person name="Matsumoto T."/>
        </authorList>
    </citation>
    <scope>NUCLEOTIDE SEQUENCE [LARGE SCALE GENOMIC DNA]</scope>
    <source>
        <strain evidence="3">cv. Nipponbare</strain>
    </source>
</reference>
<evidence type="ECO:0000313" key="3">
    <source>
        <dbReference type="Proteomes" id="UP000059680"/>
    </source>
</evidence>
<gene>
    <name evidence="2" type="ordered locus">Os04g0663650</name>
    <name evidence="2" type="ORF">OSNPB_040663650</name>
</gene>
<evidence type="ECO:0000256" key="1">
    <source>
        <dbReference type="SAM" id="MobiDB-lite"/>
    </source>
</evidence>
<sequence>MEEYDESLQNGKRRVSQEKNLLPDPISSHSPFHSISMVQFCVHGNSSSKQLERQRARWFLLSNRRTQNNTCIHGCARMDTLERSGQHLCGTTWKLEDRQTVTEERQYESSSYSG</sequence>
<protein>
    <submittedName>
        <fullName evidence="2">Os04g0663650 protein</fullName>
    </submittedName>
</protein>
<reference evidence="3" key="1">
    <citation type="journal article" date="2005" name="Nature">
        <title>The map-based sequence of the rice genome.</title>
        <authorList>
            <consortium name="International rice genome sequencing project (IRGSP)"/>
            <person name="Matsumoto T."/>
            <person name="Wu J."/>
            <person name="Kanamori H."/>
            <person name="Katayose Y."/>
            <person name="Fujisawa M."/>
            <person name="Namiki N."/>
            <person name="Mizuno H."/>
            <person name="Yamamoto K."/>
            <person name="Antonio B.A."/>
            <person name="Baba T."/>
            <person name="Sakata K."/>
            <person name="Nagamura Y."/>
            <person name="Aoki H."/>
            <person name="Arikawa K."/>
            <person name="Arita K."/>
            <person name="Bito T."/>
            <person name="Chiden Y."/>
            <person name="Fujitsuka N."/>
            <person name="Fukunaka R."/>
            <person name="Hamada M."/>
            <person name="Harada C."/>
            <person name="Hayashi A."/>
            <person name="Hijishita S."/>
            <person name="Honda M."/>
            <person name="Hosokawa S."/>
            <person name="Ichikawa Y."/>
            <person name="Idonuma A."/>
            <person name="Iijima M."/>
            <person name="Ikeda M."/>
            <person name="Ikeno M."/>
            <person name="Ito K."/>
            <person name="Ito S."/>
            <person name="Ito T."/>
            <person name="Ito Y."/>
            <person name="Ito Y."/>
            <person name="Iwabuchi A."/>
            <person name="Kamiya K."/>
            <person name="Karasawa W."/>
            <person name="Kurita K."/>
            <person name="Katagiri S."/>
            <person name="Kikuta A."/>
            <person name="Kobayashi H."/>
            <person name="Kobayashi N."/>
            <person name="Machita K."/>
            <person name="Maehara T."/>
            <person name="Masukawa M."/>
            <person name="Mizubayashi T."/>
            <person name="Mukai Y."/>
            <person name="Nagasaki H."/>
            <person name="Nagata Y."/>
            <person name="Naito S."/>
            <person name="Nakashima M."/>
            <person name="Nakama Y."/>
            <person name="Nakamichi Y."/>
            <person name="Nakamura M."/>
            <person name="Meguro A."/>
            <person name="Negishi M."/>
            <person name="Ohta I."/>
            <person name="Ohta T."/>
            <person name="Okamoto M."/>
            <person name="Ono N."/>
            <person name="Saji S."/>
            <person name="Sakaguchi M."/>
            <person name="Sakai K."/>
            <person name="Shibata M."/>
            <person name="Shimokawa T."/>
            <person name="Song J."/>
            <person name="Takazaki Y."/>
            <person name="Terasawa K."/>
            <person name="Tsugane M."/>
            <person name="Tsuji K."/>
            <person name="Ueda S."/>
            <person name="Waki K."/>
            <person name="Yamagata H."/>
            <person name="Yamamoto M."/>
            <person name="Yamamoto S."/>
            <person name="Yamane H."/>
            <person name="Yoshiki S."/>
            <person name="Yoshihara R."/>
            <person name="Yukawa K."/>
            <person name="Zhong H."/>
            <person name="Yano M."/>
            <person name="Yuan Q."/>
            <person name="Ouyang S."/>
            <person name="Liu J."/>
            <person name="Jones K.M."/>
            <person name="Gansberger K."/>
            <person name="Moffat K."/>
            <person name="Hill J."/>
            <person name="Bera J."/>
            <person name="Fadrosh D."/>
            <person name="Jin S."/>
            <person name="Johri S."/>
            <person name="Kim M."/>
            <person name="Overton L."/>
            <person name="Reardon M."/>
            <person name="Tsitrin T."/>
            <person name="Vuong H."/>
            <person name="Weaver B."/>
            <person name="Ciecko A."/>
            <person name="Tallon L."/>
            <person name="Jackson J."/>
            <person name="Pai G."/>
            <person name="Aken S.V."/>
            <person name="Utterback T."/>
            <person name="Reidmuller S."/>
            <person name="Feldblyum T."/>
            <person name="Hsiao J."/>
            <person name="Zismann V."/>
            <person name="Iobst S."/>
            <person name="de Vazeille A.R."/>
            <person name="Buell C.R."/>
            <person name="Ying K."/>
            <person name="Li Y."/>
            <person name="Lu T."/>
            <person name="Huang Y."/>
            <person name="Zhao Q."/>
            <person name="Feng Q."/>
            <person name="Zhang L."/>
            <person name="Zhu J."/>
            <person name="Weng Q."/>
            <person name="Mu J."/>
            <person name="Lu Y."/>
            <person name="Fan D."/>
            <person name="Liu Y."/>
            <person name="Guan J."/>
            <person name="Zhang Y."/>
            <person name="Yu S."/>
            <person name="Liu X."/>
            <person name="Zhang Y."/>
            <person name="Hong G."/>
            <person name="Han B."/>
            <person name="Choisne N."/>
            <person name="Demange N."/>
            <person name="Orjeda G."/>
            <person name="Samain S."/>
            <person name="Cattolico L."/>
            <person name="Pelletier E."/>
            <person name="Couloux A."/>
            <person name="Segurens B."/>
            <person name="Wincker P."/>
            <person name="D'Hont A."/>
            <person name="Scarpelli C."/>
            <person name="Weissenbach J."/>
            <person name="Salanoubat M."/>
            <person name="Quetier F."/>
            <person name="Yu Y."/>
            <person name="Kim H.R."/>
            <person name="Rambo T."/>
            <person name="Currie J."/>
            <person name="Collura K."/>
            <person name="Luo M."/>
            <person name="Yang T."/>
            <person name="Ammiraju J.S.S."/>
            <person name="Engler F."/>
            <person name="Soderlund C."/>
            <person name="Wing R.A."/>
            <person name="Palmer L.E."/>
            <person name="de la Bastide M."/>
            <person name="Spiegel L."/>
            <person name="Nascimento L."/>
            <person name="Zutavern T."/>
            <person name="O'Shaughnessy A."/>
            <person name="Dike S."/>
            <person name="Dedhia N."/>
            <person name="Preston R."/>
            <person name="Balija V."/>
            <person name="McCombie W.R."/>
            <person name="Chow T."/>
            <person name="Chen H."/>
            <person name="Chung M."/>
            <person name="Chen C."/>
            <person name="Shaw J."/>
            <person name="Wu H."/>
            <person name="Hsiao K."/>
            <person name="Chao Y."/>
            <person name="Chu M."/>
            <person name="Cheng C."/>
            <person name="Hour A."/>
            <person name="Lee P."/>
            <person name="Lin S."/>
            <person name="Lin Y."/>
            <person name="Liou J."/>
            <person name="Liu S."/>
            <person name="Hsing Y."/>
            <person name="Raghuvanshi S."/>
            <person name="Mohanty A."/>
            <person name="Bharti A.K."/>
            <person name="Gaur A."/>
            <person name="Gupta V."/>
            <person name="Kumar D."/>
            <person name="Ravi V."/>
            <person name="Vij S."/>
            <person name="Kapur A."/>
            <person name="Khurana P."/>
            <person name="Khurana P."/>
            <person name="Khurana J.P."/>
            <person name="Tyagi A.K."/>
            <person name="Gaikwad K."/>
            <person name="Singh A."/>
            <person name="Dalal V."/>
            <person name="Srivastava S."/>
            <person name="Dixit A."/>
            <person name="Pal A.K."/>
            <person name="Ghazi I.A."/>
            <person name="Yadav M."/>
            <person name="Pandit A."/>
            <person name="Bhargava A."/>
            <person name="Sureshbabu K."/>
            <person name="Batra K."/>
            <person name="Sharma T.R."/>
            <person name="Mohapatra T."/>
            <person name="Singh N.K."/>
            <person name="Messing J."/>
            <person name="Nelson A.B."/>
            <person name="Fuks G."/>
            <person name="Kavchok S."/>
            <person name="Keizer G."/>
            <person name="Linton E."/>
            <person name="Llaca V."/>
            <person name="Song R."/>
            <person name="Tanyolac B."/>
            <person name="Young S."/>
            <person name="Ho-Il K."/>
            <person name="Hahn J.H."/>
            <person name="Sangsakoo G."/>
            <person name="Vanavichit A."/>
            <person name="de Mattos Luiz.A.T."/>
            <person name="Zimmer P.D."/>
            <person name="Malone G."/>
            <person name="Dellagostin O."/>
            <person name="de Oliveira A.C."/>
            <person name="Bevan M."/>
            <person name="Bancroft I."/>
            <person name="Minx P."/>
            <person name="Cordum H."/>
            <person name="Wilson R."/>
            <person name="Cheng Z."/>
            <person name="Jin W."/>
            <person name="Jiang J."/>
            <person name="Leong S.A."/>
            <person name="Iwama H."/>
            <person name="Gojobori T."/>
            <person name="Itoh T."/>
            <person name="Niimura Y."/>
            <person name="Fujii Y."/>
            <person name="Habara T."/>
            <person name="Sakai H."/>
            <person name="Sato Y."/>
            <person name="Wilson G."/>
            <person name="Kumar K."/>
            <person name="McCouch S."/>
            <person name="Juretic N."/>
            <person name="Hoen D."/>
            <person name="Wright S."/>
            <person name="Bruskiewich R."/>
            <person name="Bureau T."/>
            <person name="Miyao A."/>
            <person name="Hirochika H."/>
            <person name="Nishikawa T."/>
            <person name="Kadowaki K."/>
            <person name="Sugiura M."/>
            <person name="Burr B."/>
            <person name="Sasaki T."/>
        </authorList>
    </citation>
    <scope>NUCLEOTIDE SEQUENCE [LARGE SCALE GENOMIC DNA]</scope>
    <source>
        <strain evidence="3">cv. Nipponbare</strain>
    </source>
</reference>
<organism evidence="2 3">
    <name type="scientific">Oryza sativa subsp. japonica</name>
    <name type="common">Rice</name>
    <dbReference type="NCBI Taxonomy" id="39947"/>
    <lineage>
        <taxon>Eukaryota</taxon>
        <taxon>Viridiplantae</taxon>
        <taxon>Streptophyta</taxon>
        <taxon>Embryophyta</taxon>
        <taxon>Tracheophyta</taxon>
        <taxon>Spermatophyta</taxon>
        <taxon>Magnoliopsida</taxon>
        <taxon>Liliopsida</taxon>
        <taxon>Poales</taxon>
        <taxon>Poaceae</taxon>
        <taxon>BOP clade</taxon>
        <taxon>Oryzoideae</taxon>
        <taxon>Oryzeae</taxon>
        <taxon>Oryzinae</taxon>
        <taxon>Oryza</taxon>
        <taxon>Oryza sativa</taxon>
    </lineage>
</organism>
<dbReference type="AlphaFoldDB" id="A0A0P0WG21"/>